<reference evidence="4" key="1">
    <citation type="submission" date="2016-09" db="EMBL/GenBank/DDBJ databases">
        <authorList>
            <person name="Jeantristanb JTB J.-T."/>
            <person name="Ricardo R."/>
        </authorList>
    </citation>
    <scope>NUCLEOTIDE SEQUENCE [LARGE SCALE GENOMIC DNA]</scope>
</reference>
<evidence type="ECO:0000313" key="4">
    <source>
        <dbReference type="Proteomes" id="UP000198372"/>
    </source>
</evidence>
<accession>A0A238FBR4</accession>
<dbReference type="AlphaFoldDB" id="A0A238FBR4"/>
<dbReference type="OrthoDB" id="2526784at2759"/>
<name>A0A238FBR4_9BASI</name>
<feature type="region of interest" description="Disordered" evidence="1">
    <location>
        <begin position="98"/>
        <end position="144"/>
    </location>
</feature>
<protein>
    <submittedName>
        <fullName evidence="3">BQ2448_3397 protein</fullName>
    </submittedName>
</protein>
<dbReference type="Proteomes" id="UP000198372">
    <property type="component" value="Unassembled WGS sequence"/>
</dbReference>
<organism evidence="3 4">
    <name type="scientific">Microbotryum intermedium</name>
    <dbReference type="NCBI Taxonomy" id="269621"/>
    <lineage>
        <taxon>Eukaryota</taxon>
        <taxon>Fungi</taxon>
        <taxon>Dikarya</taxon>
        <taxon>Basidiomycota</taxon>
        <taxon>Pucciniomycotina</taxon>
        <taxon>Microbotryomycetes</taxon>
        <taxon>Microbotryales</taxon>
        <taxon>Microbotryaceae</taxon>
        <taxon>Microbotryum</taxon>
    </lineage>
</organism>
<dbReference type="EMBL" id="FMSP01000006">
    <property type="protein sequence ID" value="SCV70635.1"/>
    <property type="molecule type" value="Genomic_DNA"/>
</dbReference>
<keyword evidence="4" id="KW-1185">Reference proteome</keyword>
<feature type="compositionally biased region" description="Basic and acidic residues" evidence="1">
    <location>
        <begin position="117"/>
        <end position="126"/>
    </location>
</feature>
<feature type="region of interest" description="Disordered" evidence="1">
    <location>
        <begin position="1"/>
        <end position="29"/>
    </location>
</feature>
<feature type="transmembrane region" description="Helical" evidence="2">
    <location>
        <begin position="49"/>
        <end position="67"/>
    </location>
</feature>
<dbReference type="PANTHER" id="PTHR13132">
    <property type="entry name" value="ALPHA- 1,6 -FUCOSYLTRANSFERASE"/>
    <property type="match status" value="1"/>
</dbReference>
<keyword evidence="2" id="KW-1133">Transmembrane helix</keyword>
<dbReference type="GO" id="GO:0006487">
    <property type="term" value="P:protein N-linked glycosylation"/>
    <property type="evidence" value="ECO:0007669"/>
    <property type="project" value="TreeGrafter"/>
</dbReference>
<evidence type="ECO:0000256" key="2">
    <source>
        <dbReference type="SAM" id="Phobius"/>
    </source>
</evidence>
<evidence type="ECO:0000256" key="1">
    <source>
        <dbReference type="SAM" id="MobiDB-lite"/>
    </source>
</evidence>
<dbReference type="STRING" id="269621.A0A238FBR4"/>
<sequence length="571" mass="63207">MKPRLPALITPPGSPGGAGGAGSAGSPRRAMAKMRHASIVIARSHSKFTYFRIVVCVALTATFIFFVPSQQMIQRVRSRVEAELASRTARVGRQPWALDDSNIIHPHDRERHHRPQLRQDKQKADMTEGEDGTSRGSSSPPSRFEKIYKTVDRPLSENEKPSRCKRTLLFKMAGLHGFGSEVLMLARMAVLAEIFHYSLLIDSSGWNYGSWESVFQNPALDCEPPPPTTWRGRIRFDRKARMLDEAAIRKSWATVNHVVWSTRDNAGLDRALLDILTSSSEMDSLHKQDLEQIVQPPVVDRAGLTTPGPKIASQLVPSALQDVFTRQTQSLSNLWRLSRQAAVRVRAARASLQSLIRQSRVAQQICGDASPIVIGMHVRLGDKYREVDKIGPQALKNALGRRSTLPQATPTKASELDDRAIKKYLTAATTLVERIRRSDVDVSFDERPVLLIASDSPTASTAFAKHKLGRAFNVIDIADLERSEAPAPNESPQGKDPMLISEIGFDESKFNMLPLEDRERVAQGFVRDITILDQVSHGLVMSASSNVGRMLAVLGGEQKIEQGLIASVDTR</sequence>
<dbReference type="PANTHER" id="PTHR13132:SF29">
    <property type="entry name" value="ALPHA-(1,6)-FUCOSYLTRANSFERASE"/>
    <property type="match status" value="1"/>
</dbReference>
<dbReference type="GO" id="GO:0046921">
    <property type="term" value="F:alpha-(1-&gt;6)-fucosyltransferase activity"/>
    <property type="evidence" value="ECO:0007669"/>
    <property type="project" value="TreeGrafter"/>
</dbReference>
<evidence type="ECO:0000313" key="3">
    <source>
        <dbReference type="EMBL" id="SCV70635.1"/>
    </source>
</evidence>
<proteinExistence type="predicted"/>
<keyword evidence="2" id="KW-0472">Membrane</keyword>
<keyword evidence="2" id="KW-0812">Transmembrane</keyword>
<gene>
    <name evidence="3" type="ORF">BQ2448_3397</name>
</gene>